<dbReference type="GO" id="GO:0016485">
    <property type="term" value="P:protein processing"/>
    <property type="evidence" value="ECO:0007669"/>
    <property type="project" value="InterPro"/>
</dbReference>
<dbReference type="Pfam" id="PF18266">
    <property type="entry name" value="Ncstrn_small"/>
    <property type="match status" value="1"/>
</dbReference>
<name>F2U745_SALR5</name>
<reference evidence="13" key="1">
    <citation type="submission" date="2009-08" db="EMBL/GenBank/DDBJ databases">
        <title>Annotation of Salpingoeca rosetta.</title>
        <authorList>
            <consortium name="The Broad Institute Genome Sequencing Platform"/>
            <person name="Russ C."/>
            <person name="Cuomo C."/>
            <person name="Burger G."/>
            <person name="Gray M.W."/>
            <person name="Holland P.W.H."/>
            <person name="King N."/>
            <person name="Lang F.B.F."/>
            <person name="Roger A.J."/>
            <person name="Ruiz-Trillo I."/>
            <person name="Young S.K."/>
            <person name="Zeng Q."/>
            <person name="Gargeya S."/>
            <person name="Alvarado L."/>
            <person name="Berlin A."/>
            <person name="Chapman S.B."/>
            <person name="Chen Z."/>
            <person name="Freedman E."/>
            <person name="Gellesch M."/>
            <person name="Goldberg J."/>
            <person name="Griggs A."/>
            <person name="Gujja S."/>
            <person name="Heilman E."/>
            <person name="Heiman D."/>
            <person name="Howarth C."/>
            <person name="Mehta T."/>
            <person name="Neiman D."/>
            <person name="Pearson M."/>
            <person name="Roberts A."/>
            <person name="Saif S."/>
            <person name="Shea T."/>
            <person name="Shenoy N."/>
            <person name="Sisk P."/>
            <person name="Stolte C."/>
            <person name="Sykes S."/>
            <person name="White J."/>
            <person name="Yandava C."/>
            <person name="Haas B."/>
            <person name="Nusbaum C."/>
            <person name="Birren B."/>
        </authorList>
    </citation>
    <scope>NUCLEOTIDE SEQUENCE [LARGE SCALE GENOMIC DNA]</scope>
    <source>
        <strain evidence="13">ATCC 50818</strain>
    </source>
</reference>
<evidence type="ECO:0000313" key="13">
    <source>
        <dbReference type="EMBL" id="EGD83677.1"/>
    </source>
</evidence>
<evidence type="ECO:0000256" key="5">
    <source>
        <dbReference type="ARBA" id="ARBA00022729"/>
    </source>
</evidence>
<evidence type="ECO:0000256" key="4">
    <source>
        <dbReference type="ARBA" id="ARBA00022692"/>
    </source>
</evidence>
<dbReference type="eggNOG" id="KOG2657">
    <property type="taxonomic scope" value="Eukaryota"/>
</dbReference>
<dbReference type="GO" id="GO:0007219">
    <property type="term" value="P:Notch signaling pathway"/>
    <property type="evidence" value="ECO:0007669"/>
    <property type="project" value="UniProtKB-KW"/>
</dbReference>
<dbReference type="Gene3D" id="3.40.630.10">
    <property type="entry name" value="Zn peptidases"/>
    <property type="match status" value="1"/>
</dbReference>
<evidence type="ECO:0000256" key="9">
    <source>
        <dbReference type="ARBA" id="ARBA00023180"/>
    </source>
</evidence>
<protein>
    <recommendedName>
        <fullName evidence="3">Nicastrin</fullName>
    </recommendedName>
</protein>
<dbReference type="SUPFAM" id="SSF53187">
    <property type="entry name" value="Zn-dependent exopeptidases"/>
    <property type="match status" value="1"/>
</dbReference>
<dbReference type="PANTHER" id="PTHR21092:SF0">
    <property type="entry name" value="NICASTRIN"/>
    <property type="match status" value="1"/>
</dbReference>
<dbReference type="Pfam" id="PF05450">
    <property type="entry name" value="Nicastrin"/>
    <property type="match status" value="1"/>
</dbReference>
<evidence type="ECO:0000256" key="2">
    <source>
        <dbReference type="ARBA" id="ARBA00007717"/>
    </source>
</evidence>
<dbReference type="InterPro" id="IPR008710">
    <property type="entry name" value="Nicastrin"/>
</dbReference>
<dbReference type="EMBL" id="GL832963">
    <property type="protein sequence ID" value="EGD83677.1"/>
    <property type="molecule type" value="Genomic_DNA"/>
</dbReference>
<dbReference type="PANTHER" id="PTHR21092">
    <property type="entry name" value="NICASTRIN"/>
    <property type="match status" value="1"/>
</dbReference>
<feature type="domain" description="Nicastrin small lobe" evidence="12">
    <location>
        <begin position="44"/>
        <end position="215"/>
    </location>
</feature>
<proteinExistence type="inferred from homology"/>
<gene>
    <name evidence="13" type="ORF">PTSG_04283</name>
</gene>
<keyword evidence="9" id="KW-0325">Glycoprotein</keyword>
<comment type="subcellular location">
    <subcellularLocation>
        <location evidence="1">Membrane</location>
        <topology evidence="1">Single-pass type I membrane protein</topology>
    </subcellularLocation>
</comment>
<keyword evidence="7 10" id="KW-1133">Transmembrane helix</keyword>
<keyword evidence="6" id="KW-0914">Notch signaling pathway</keyword>
<feature type="chain" id="PRO_5003287347" description="Nicastrin" evidence="11">
    <location>
        <begin position="25"/>
        <end position="682"/>
    </location>
</feature>
<dbReference type="KEGG" id="sre:PTSG_04283"/>
<dbReference type="STRING" id="946362.F2U745"/>
<evidence type="ECO:0000256" key="6">
    <source>
        <dbReference type="ARBA" id="ARBA00022976"/>
    </source>
</evidence>
<dbReference type="OrthoDB" id="755951at2759"/>
<keyword evidence="4 10" id="KW-0812">Transmembrane</keyword>
<accession>F2U745</accession>
<evidence type="ECO:0000256" key="3">
    <source>
        <dbReference type="ARBA" id="ARBA00015303"/>
    </source>
</evidence>
<dbReference type="FunCoup" id="F2U745">
    <property type="interactions" value="1162"/>
</dbReference>
<evidence type="ECO:0000256" key="7">
    <source>
        <dbReference type="ARBA" id="ARBA00022989"/>
    </source>
</evidence>
<dbReference type="RefSeq" id="XP_004995181.1">
    <property type="nucleotide sequence ID" value="XM_004995124.1"/>
</dbReference>
<evidence type="ECO:0000256" key="10">
    <source>
        <dbReference type="SAM" id="Phobius"/>
    </source>
</evidence>
<evidence type="ECO:0000256" key="1">
    <source>
        <dbReference type="ARBA" id="ARBA00004479"/>
    </source>
</evidence>
<keyword evidence="8 10" id="KW-0472">Membrane</keyword>
<comment type="similarity">
    <text evidence="2">Belongs to the nicastrin family.</text>
</comment>
<evidence type="ECO:0000256" key="11">
    <source>
        <dbReference type="SAM" id="SignalP"/>
    </source>
</evidence>
<keyword evidence="5 11" id="KW-0732">Signal</keyword>
<dbReference type="InterPro" id="IPR041084">
    <property type="entry name" value="Ncstrn_small"/>
</dbReference>
<dbReference type="GO" id="GO:0005886">
    <property type="term" value="C:plasma membrane"/>
    <property type="evidence" value="ECO:0007669"/>
    <property type="project" value="UniProtKB-ARBA"/>
</dbReference>
<feature type="signal peptide" evidence="11">
    <location>
        <begin position="1"/>
        <end position="24"/>
    </location>
</feature>
<dbReference type="InParanoid" id="F2U745"/>
<keyword evidence="14" id="KW-1185">Reference proteome</keyword>
<sequence length="682" mass="75013">MATLAAMLALVLGLALLAVDTAEAQPDLFRRIYTGLDGNQDLNTCTRLLSVDKVIGCSSPEDGGVGALFHISSDQELDNFDRADHHSYITVISQDMFAKPTTLQRLGDYNKFKGALVYSPENTTASPWSPDDTSPNADFGLESANPPAWNSAGGGFGASGAEGSHWQNYKSRPIFYLTPADRDLVISRMTENNQLSTINPGYPLVAAELRSFMWGAKDAKTCLRRKHCDPLRSHNIWGTMQEYNTSQEVVMVTAQMDSLAFFHDQAIGANADASGLVALIAAARLLGDPMNSAIRTAQKNIMFVLFNGESFGYIGSSRMAYQMTRIPSNFPSAALPLTFDQIPYLLEIGQLLSGGEDITAYSYRNSARVQEVTGFLQTAAANLTSNMNVDYQAGADIPPASLRMILHEFRNETKREEFGGVFITDHPASGFTNSFYHSRLDNADYIDASSNATVEKLCNVSSVLAKSLWSMAFETEPPMPLQQADCDFVRELLYCITVDQTCQLVKDSVNVIENTPSPISRYVGVKPTAGTLTRPVGFFFNQLAAAIAVDRNVTYNSTDGCTANGRAPDYQRIRWRGTDVCYLSATFTHLAWSPAFDGYYSLKPLGTPSFDYRDGRDPRWSTWTESTWDPIKGRLFFVDAPHAELGTVLGGLAWFFLSLGIVYYLSTHITYDSHSLLDPDGN</sequence>
<feature type="transmembrane region" description="Helical" evidence="10">
    <location>
        <begin position="645"/>
        <end position="665"/>
    </location>
</feature>
<dbReference type="GeneID" id="16075761"/>
<organism evidence="14">
    <name type="scientific">Salpingoeca rosetta (strain ATCC 50818 / BSB-021)</name>
    <dbReference type="NCBI Taxonomy" id="946362"/>
    <lineage>
        <taxon>Eukaryota</taxon>
        <taxon>Choanoflagellata</taxon>
        <taxon>Craspedida</taxon>
        <taxon>Salpingoecidae</taxon>
        <taxon>Salpingoeca</taxon>
    </lineage>
</organism>
<evidence type="ECO:0000256" key="8">
    <source>
        <dbReference type="ARBA" id="ARBA00023136"/>
    </source>
</evidence>
<evidence type="ECO:0000313" key="14">
    <source>
        <dbReference type="Proteomes" id="UP000007799"/>
    </source>
</evidence>
<dbReference type="Proteomes" id="UP000007799">
    <property type="component" value="Unassembled WGS sequence"/>
</dbReference>
<dbReference type="AlphaFoldDB" id="F2U745"/>
<evidence type="ECO:0000259" key="12">
    <source>
        <dbReference type="Pfam" id="PF18266"/>
    </source>
</evidence>